<evidence type="ECO:0000313" key="13">
    <source>
        <dbReference type="Proteomes" id="UP000188145"/>
    </source>
</evidence>
<dbReference type="Pfam" id="PF01139">
    <property type="entry name" value="RtcB"/>
    <property type="match status" value="1"/>
</dbReference>
<evidence type="ECO:0000256" key="3">
    <source>
        <dbReference type="ARBA" id="ARBA00022723"/>
    </source>
</evidence>
<dbReference type="PANTHER" id="PTHR43749:SF2">
    <property type="entry name" value="RNA-SPLICING LIGASE RTCB"/>
    <property type="match status" value="1"/>
</dbReference>
<dbReference type="InterPro" id="IPR036025">
    <property type="entry name" value="RtcB-like_sf"/>
</dbReference>
<dbReference type="GO" id="GO:0006281">
    <property type="term" value="P:DNA repair"/>
    <property type="evidence" value="ECO:0007669"/>
    <property type="project" value="TreeGrafter"/>
</dbReference>
<dbReference type="OrthoDB" id="9802323at2"/>
<evidence type="ECO:0000256" key="8">
    <source>
        <dbReference type="ARBA" id="ARBA00047746"/>
    </source>
</evidence>
<dbReference type="PANTHER" id="PTHR43749">
    <property type="entry name" value="RNA-SPLICING LIGASE RTCB"/>
    <property type="match status" value="1"/>
</dbReference>
<dbReference type="GO" id="GO:0170057">
    <property type="term" value="F:RNA ligase (GTP) activity"/>
    <property type="evidence" value="ECO:0007669"/>
    <property type="project" value="UniProtKB-EC"/>
</dbReference>
<organism evidence="12 13">
    <name type="scientific">Tessaracoccus aquimaris</name>
    <dbReference type="NCBI Taxonomy" id="1332264"/>
    <lineage>
        <taxon>Bacteria</taxon>
        <taxon>Bacillati</taxon>
        <taxon>Actinomycetota</taxon>
        <taxon>Actinomycetes</taxon>
        <taxon>Propionibacteriales</taxon>
        <taxon>Propionibacteriaceae</taxon>
        <taxon>Tessaracoccus</taxon>
    </lineage>
</organism>
<evidence type="ECO:0000313" key="12">
    <source>
        <dbReference type="EMBL" id="AQP47145.1"/>
    </source>
</evidence>
<feature type="binding site" evidence="11">
    <location>
        <position position="153"/>
    </location>
    <ligand>
        <name>Mn(2+)</name>
        <dbReference type="ChEBI" id="CHEBI:29035"/>
        <label>1</label>
    </ligand>
</feature>
<dbReference type="EC" id="6.5.1.8" evidence="1"/>
<dbReference type="KEGG" id="tes:BW730_06055"/>
<evidence type="ECO:0000256" key="6">
    <source>
        <dbReference type="ARBA" id="ARBA00023134"/>
    </source>
</evidence>
<sequence>MEHLTKRLVSWASILDEQTLDQARTASTLPFIYPHLALMPDAHLGKGATVGSVIPTLGAIIPAAVGVDIGCGMIAVRTQFTKAQVAAVDLAALRVAIERAIPLSAGHHNARVLPSAEPRIQELESLAERSGLDPAGYAGNWRLQLGSLGSGNHFIEVTADENDAVWLFLHSGSRGIGNKIAGHHIQVAQRLAKQWWIELPDPDLAYLVEGTAEFTRYIAELRWAQHFALLNRDEMMDRVVARMAAAMGEGVQELERVNCHHNFTERERHFGKDVWVSRKGAIKADEGLAGLIPGSMGTASYVVSGLGNPVSLNSAPHGAGRAFSRSQARRTFTREQLRESMRGIEYRDTDAFIDEIPAAYKPIDQVMADSAGLVEIRHTLHQLVNVKGD</sequence>
<dbReference type="GO" id="GO:0030145">
    <property type="term" value="F:manganese ion binding"/>
    <property type="evidence" value="ECO:0007669"/>
    <property type="project" value="TreeGrafter"/>
</dbReference>
<dbReference type="AlphaFoldDB" id="A0A1Q2CM51"/>
<evidence type="ECO:0000256" key="4">
    <source>
        <dbReference type="ARBA" id="ARBA00022741"/>
    </source>
</evidence>
<evidence type="ECO:0000256" key="10">
    <source>
        <dbReference type="PIRSR" id="PIRSR601233-2"/>
    </source>
</evidence>
<evidence type="ECO:0000256" key="9">
    <source>
        <dbReference type="PIRSR" id="PIRSR601233-1"/>
    </source>
</evidence>
<feature type="binding site" evidence="10">
    <location>
        <begin position="261"/>
        <end position="262"/>
    </location>
    <ligand>
        <name>GMP</name>
        <dbReference type="ChEBI" id="CHEBI:58115"/>
    </ligand>
</feature>
<comment type="cofactor">
    <cofactor evidence="11">
        <name>Mn(2+)</name>
        <dbReference type="ChEBI" id="CHEBI:29035"/>
    </cofactor>
    <text evidence="11">Binds 2 manganese ions per subunit.</text>
</comment>
<feature type="binding site" evidence="11">
    <location>
        <position position="170"/>
    </location>
    <ligand>
        <name>Mn(2+)</name>
        <dbReference type="ChEBI" id="CHEBI:29035"/>
        <label>2</label>
    </ligand>
</feature>
<dbReference type="RefSeq" id="WP_077685469.1">
    <property type="nucleotide sequence ID" value="NZ_CP019606.1"/>
</dbReference>
<feature type="binding site" evidence="10">
    <location>
        <position position="387"/>
    </location>
    <ligand>
        <name>GMP</name>
        <dbReference type="ChEBI" id="CHEBI:58115"/>
    </ligand>
</feature>
<keyword evidence="6 10" id="KW-0342">GTP-binding</keyword>
<feature type="binding site" evidence="10">
    <location>
        <begin position="152"/>
        <end position="156"/>
    </location>
    <ligand>
        <name>GMP</name>
        <dbReference type="ChEBI" id="CHEBI:58115"/>
    </ligand>
</feature>
<dbReference type="SUPFAM" id="SSF103365">
    <property type="entry name" value="Hypothetical protein PH1602"/>
    <property type="match status" value="1"/>
</dbReference>
<protein>
    <recommendedName>
        <fullName evidence="1">3'-phosphate/5'-hydroxy nucleic acid ligase</fullName>
        <ecNumber evidence="1">6.5.1.8</ecNumber>
    </recommendedName>
</protein>
<evidence type="ECO:0000256" key="11">
    <source>
        <dbReference type="PIRSR" id="PIRSR601233-3"/>
    </source>
</evidence>
<dbReference type="STRING" id="1332264.BW730_06055"/>
<keyword evidence="13" id="KW-1185">Reference proteome</keyword>
<reference evidence="13" key="1">
    <citation type="submission" date="2017-02" db="EMBL/GenBank/DDBJ databases">
        <title>Tessaracoccus aquaemaris sp. nov., isolated from the intestine of a Korean rockfish, Sebastes schlegelii, in a marine aquaculture pond.</title>
        <authorList>
            <person name="Tak E.J."/>
            <person name="Bae J.-W."/>
        </authorList>
    </citation>
    <scope>NUCLEOTIDE SEQUENCE [LARGE SCALE GENOMIC DNA]</scope>
    <source>
        <strain evidence="13">NSG39</strain>
    </source>
</reference>
<feature type="binding site" evidence="11">
    <location>
        <position position="68"/>
    </location>
    <ligand>
        <name>Mn(2+)</name>
        <dbReference type="ChEBI" id="CHEBI:29035"/>
        <label>1</label>
    </ligand>
</feature>
<dbReference type="GO" id="GO:0006396">
    <property type="term" value="P:RNA processing"/>
    <property type="evidence" value="ECO:0007669"/>
    <property type="project" value="InterPro"/>
</dbReference>
<keyword evidence="3 11" id="KW-0479">Metal-binding</keyword>
<dbReference type="InterPro" id="IPR052915">
    <property type="entry name" value="RtcB-like"/>
</dbReference>
<evidence type="ECO:0000256" key="5">
    <source>
        <dbReference type="ARBA" id="ARBA00022800"/>
    </source>
</evidence>
<comment type="catalytic activity">
    <reaction evidence="8">
        <text>a 3'-end 3'-phospho-ribonucleotide-RNA + a 5'-end dephospho-ribonucleoside-RNA + GTP = a ribonucleotidyl-ribonucleotide-RNA + GMP + diphosphate</text>
        <dbReference type="Rhea" id="RHEA:68076"/>
        <dbReference type="Rhea" id="RHEA-COMP:10463"/>
        <dbReference type="Rhea" id="RHEA-COMP:13936"/>
        <dbReference type="Rhea" id="RHEA-COMP:17355"/>
        <dbReference type="ChEBI" id="CHEBI:33019"/>
        <dbReference type="ChEBI" id="CHEBI:37565"/>
        <dbReference type="ChEBI" id="CHEBI:58115"/>
        <dbReference type="ChEBI" id="CHEBI:83062"/>
        <dbReference type="ChEBI" id="CHEBI:138284"/>
        <dbReference type="ChEBI" id="CHEBI:173118"/>
        <dbReference type="EC" id="6.5.1.8"/>
    </reaction>
</comment>
<dbReference type="InterPro" id="IPR001233">
    <property type="entry name" value="RtcB"/>
</dbReference>
<dbReference type="GO" id="GO:0005525">
    <property type="term" value="F:GTP binding"/>
    <property type="evidence" value="ECO:0007669"/>
    <property type="project" value="UniProtKB-KW"/>
</dbReference>
<accession>A0A1Q2CM51</accession>
<evidence type="ECO:0000256" key="1">
    <source>
        <dbReference type="ARBA" id="ARBA00012726"/>
    </source>
</evidence>
<keyword evidence="7 11" id="KW-0464">Manganese</keyword>
<dbReference type="GO" id="GO:0042245">
    <property type="term" value="P:RNA repair"/>
    <property type="evidence" value="ECO:0007669"/>
    <property type="project" value="UniProtKB-KW"/>
</dbReference>
<gene>
    <name evidence="12" type="ORF">BW730_06055</name>
</gene>
<feature type="binding site" evidence="11">
    <location>
        <position position="261"/>
    </location>
    <ligand>
        <name>Mn(2+)</name>
        <dbReference type="ChEBI" id="CHEBI:29035"/>
        <label>2</label>
    </ligand>
</feature>
<dbReference type="Proteomes" id="UP000188145">
    <property type="component" value="Chromosome"/>
</dbReference>
<dbReference type="GO" id="GO:0003909">
    <property type="term" value="F:DNA ligase activity"/>
    <property type="evidence" value="ECO:0007669"/>
    <property type="project" value="TreeGrafter"/>
</dbReference>
<keyword evidence="2 12" id="KW-0436">Ligase</keyword>
<dbReference type="Gene3D" id="3.90.1860.10">
    <property type="entry name" value="tRNA-splicing ligase RtcB"/>
    <property type="match status" value="1"/>
</dbReference>
<keyword evidence="4 10" id="KW-0547">Nucleotide-binding</keyword>
<proteinExistence type="predicted"/>
<evidence type="ECO:0000256" key="7">
    <source>
        <dbReference type="ARBA" id="ARBA00023211"/>
    </source>
</evidence>
<evidence type="ECO:0000256" key="2">
    <source>
        <dbReference type="ARBA" id="ARBA00022598"/>
    </source>
</evidence>
<feature type="active site" description="GMP-histidine intermediate" evidence="9">
    <location>
        <position position="317"/>
    </location>
</feature>
<feature type="binding site" evidence="10">
    <location>
        <position position="300"/>
    </location>
    <ligand>
        <name>GMP</name>
        <dbReference type="ChEBI" id="CHEBI:58115"/>
    </ligand>
</feature>
<keyword evidence="5" id="KW-0692">RNA repair</keyword>
<feature type="binding site" evidence="10">
    <location>
        <begin position="317"/>
        <end position="320"/>
    </location>
    <ligand>
        <name>GMP</name>
        <dbReference type="ChEBI" id="CHEBI:58115"/>
    </ligand>
</feature>
<dbReference type="EMBL" id="CP019606">
    <property type="protein sequence ID" value="AQP47145.1"/>
    <property type="molecule type" value="Genomic_DNA"/>
</dbReference>
<name>A0A1Q2CM51_9ACTN</name>
<feature type="binding site" evidence="10">
    <location>
        <begin position="293"/>
        <end position="296"/>
    </location>
    <ligand>
        <name>GMP</name>
        <dbReference type="ChEBI" id="CHEBI:58115"/>
    </ligand>
</feature>